<feature type="domain" description="Cardiolipin synthase N-terminal" evidence="7">
    <location>
        <begin position="41"/>
        <end position="77"/>
    </location>
</feature>
<keyword evidence="4 6" id="KW-1133">Transmembrane helix</keyword>
<keyword evidence="9" id="KW-1185">Reference proteome</keyword>
<evidence type="ECO:0000256" key="1">
    <source>
        <dbReference type="ARBA" id="ARBA00004651"/>
    </source>
</evidence>
<keyword evidence="2" id="KW-1003">Cell membrane</keyword>
<dbReference type="InterPro" id="IPR027379">
    <property type="entry name" value="CLS_N"/>
</dbReference>
<feature type="transmembrane region" description="Helical" evidence="6">
    <location>
        <begin position="56"/>
        <end position="75"/>
    </location>
</feature>
<evidence type="ECO:0000256" key="3">
    <source>
        <dbReference type="ARBA" id="ARBA00022692"/>
    </source>
</evidence>
<dbReference type="RefSeq" id="WP_241914299.1">
    <property type="nucleotide sequence ID" value="NZ_CP093326.1"/>
</dbReference>
<evidence type="ECO:0000313" key="8">
    <source>
        <dbReference type="EMBL" id="UNK46239.1"/>
    </source>
</evidence>
<gene>
    <name evidence="8" type="ORF">MNQ99_02395</name>
</gene>
<dbReference type="EMBL" id="CP093326">
    <property type="protein sequence ID" value="UNK46239.1"/>
    <property type="molecule type" value="Genomic_DNA"/>
</dbReference>
<protein>
    <submittedName>
        <fullName evidence="8">PLD nuclease N-terminal domain-containing protein</fullName>
    </submittedName>
</protein>
<comment type="subcellular location">
    <subcellularLocation>
        <location evidence="1">Cell membrane</location>
        <topology evidence="1">Multi-pass membrane protein</topology>
    </subcellularLocation>
</comment>
<name>A0ABY3W7D9_9MICC</name>
<keyword evidence="3 6" id="KW-0812">Transmembrane</keyword>
<dbReference type="Proteomes" id="UP000829069">
    <property type="component" value="Chromosome"/>
</dbReference>
<accession>A0ABY3W7D9</accession>
<evidence type="ECO:0000256" key="2">
    <source>
        <dbReference type="ARBA" id="ARBA00022475"/>
    </source>
</evidence>
<evidence type="ECO:0000313" key="9">
    <source>
        <dbReference type="Proteomes" id="UP000829069"/>
    </source>
</evidence>
<evidence type="ECO:0000256" key="4">
    <source>
        <dbReference type="ARBA" id="ARBA00022989"/>
    </source>
</evidence>
<reference evidence="8 9" key="1">
    <citation type="submission" date="2022-03" db="EMBL/GenBank/DDBJ databases">
        <title>Isotopic signatures of nitrous oxide derived from detoxification processes.</title>
        <authorList>
            <person name="Behrendt U."/>
            <person name="Buchen C."/>
            <person name="Well R."/>
            <person name="Ulrich A."/>
            <person name="Rohe L."/>
            <person name="Kolb S."/>
            <person name="Schloter M."/>
            <person name="Horn M.A."/>
            <person name="Augustin J."/>
        </authorList>
    </citation>
    <scope>NUCLEOTIDE SEQUENCE [LARGE SCALE GENOMIC DNA]</scope>
    <source>
        <strain evidence="8 9">S4-C24</strain>
    </source>
</reference>
<evidence type="ECO:0000259" key="7">
    <source>
        <dbReference type="Pfam" id="PF13396"/>
    </source>
</evidence>
<keyword evidence="5 6" id="KW-0472">Membrane</keyword>
<sequence>MKNALKRATKKKSFKDLSGGQKLRVAVTAAVQIALQTAALRDLKKRPAALINGPKPAWFAASFINFIGPVAYFLFGRKR</sequence>
<proteinExistence type="predicted"/>
<evidence type="ECO:0000256" key="6">
    <source>
        <dbReference type="SAM" id="Phobius"/>
    </source>
</evidence>
<organism evidence="8 9">
    <name type="scientific">Arthrobacter sulfonylureivorans</name>
    <dbReference type="NCBI Taxonomy" id="2486855"/>
    <lineage>
        <taxon>Bacteria</taxon>
        <taxon>Bacillati</taxon>
        <taxon>Actinomycetota</taxon>
        <taxon>Actinomycetes</taxon>
        <taxon>Micrococcales</taxon>
        <taxon>Micrococcaceae</taxon>
        <taxon>Arthrobacter</taxon>
    </lineage>
</organism>
<evidence type="ECO:0000256" key="5">
    <source>
        <dbReference type="ARBA" id="ARBA00023136"/>
    </source>
</evidence>
<dbReference type="Pfam" id="PF13396">
    <property type="entry name" value="PLDc_N"/>
    <property type="match status" value="1"/>
</dbReference>